<evidence type="ECO:0000256" key="1">
    <source>
        <dbReference type="ARBA" id="ARBA00004906"/>
    </source>
</evidence>
<reference evidence="4" key="2">
    <citation type="submission" date="2021-01" db="EMBL/GenBank/DDBJ databases">
        <authorList>
            <person name="Corre E."/>
            <person name="Pelletier E."/>
            <person name="Niang G."/>
            <person name="Scheremetjew M."/>
            <person name="Finn R."/>
            <person name="Kale V."/>
            <person name="Holt S."/>
            <person name="Cochrane G."/>
            <person name="Meng A."/>
            <person name="Brown T."/>
            <person name="Cohen L."/>
        </authorList>
    </citation>
    <scope>NUCLEOTIDE SEQUENCE</scope>
    <source>
        <strain evidence="4">CCMP1205</strain>
    </source>
</reference>
<dbReference type="STRING" id="1764295.A0A5B8MR32"/>
<dbReference type="Gene3D" id="1.20.1280.50">
    <property type="match status" value="1"/>
</dbReference>
<dbReference type="PANTHER" id="PTHR10706:SF130">
    <property type="entry name" value="F-BOX ONLY PROTEIN 31"/>
    <property type="match status" value="1"/>
</dbReference>
<dbReference type="OrthoDB" id="722566at2759"/>
<name>A0A5B8MR32_9CHLO</name>
<protein>
    <recommendedName>
        <fullName evidence="3">F-box domain-containing protein</fullName>
    </recommendedName>
</protein>
<evidence type="ECO:0000313" key="4">
    <source>
        <dbReference type="EMBL" id="CAD9715976.1"/>
    </source>
</evidence>
<dbReference type="Pfam" id="PF00646">
    <property type="entry name" value="F-box"/>
    <property type="match status" value="1"/>
</dbReference>
<dbReference type="PANTHER" id="PTHR10706">
    <property type="entry name" value="F-BOX FAMILY PROTEIN"/>
    <property type="match status" value="1"/>
</dbReference>
<evidence type="ECO:0000313" key="5">
    <source>
        <dbReference type="EMBL" id="QDZ21850.1"/>
    </source>
</evidence>
<comment type="pathway">
    <text evidence="1">Protein modification; protein ubiquitination.</text>
</comment>
<evidence type="ECO:0000259" key="3">
    <source>
        <dbReference type="PROSITE" id="PS50181"/>
    </source>
</evidence>
<dbReference type="UniPathway" id="UPA00143"/>
<feature type="domain" description="F-box" evidence="3">
    <location>
        <begin position="4"/>
        <end position="50"/>
    </location>
</feature>
<dbReference type="AlphaFoldDB" id="A0A5B8MR32"/>
<dbReference type="EMBL" id="CP031039">
    <property type="protein sequence ID" value="QDZ21850.1"/>
    <property type="molecule type" value="Genomic_DNA"/>
</dbReference>
<dbReference type="Pfam" id="PF12014">
    <property type="entry name" value="Cyclin_D1_bind"/>
    <property type="match status" value="1"/>
</dbReference>
<evidence type="ECO:0000256" key="2">
    <source>
        <dbReference type="ARBA" id="ARBA00022786"/>
    </source>
</evidence>
<proteinExistence type="predicted"/>
<dbReference type="SUPFAM" id="SSF81383">
    <property type="entry name" value="F-box domain"/>
    <property type="match status" value="1"/>
</dbReference>
<dbReference type="EMBL" id="HBHL01007456">
    <property type="protein sequence ID" value="CAD9715976.1"/>
    <property type="molecule type" value="Transcribed_RNA"/>
</dbReference>
<evidence type="ECO:0000313" key="6">
    <source>
        <dbReference type="Proteomes" id="UP000316726"/>
    </source>
</evidence>
<accession>A0A5B8MR32</accession>
<dbReference type="SMART" id="SM00256">
    <property type="entry name" value="FBOX"/>
    <property type="match status" value="1"/>
</dbReference>
<dbReference type="InterPro" id="IPR036047">
    <property type="entry name" value="F-box-like_dom_sf"/>
</dbReference>
<dbReference type="Proteomes" id="UP000316726">
    <property type="component" value="Chromosome 6"/>
</dbReference>
<keyword evidence="2" id="KW-0833">Ubl conjugation pathway</keyword>
<sequence length="411" mass="46303">MESVVGFEDLVSDVVEIVLSYLDTRDLCSLSTCSKRLFVLVEGSDVWRKRCLQMLCEDVTRPEEWNQRTWKDLWVNVMEPWGPLIGMWVGQGQGPYGSLVHVTAEPPKISGSSLLADRVSDPVLKSVPFFEVSFDGGGDATMSCHRSVIPFDESPDSTSHCPHECKFIWVSSGFRFVCKGDCDHGRFERRNRKVSIMNAFVQDSNRDGESQDERLHSFYLHYLNESLTFDLWLAEVGKSHAEEHADFKRLEPQAGGQKHILEGIYKGSYASHGVEFVSLRVSDDSKLLVARKLTGDPHIWSGSVTFQLDLETQDHVDEEFVMPEGVEWREGVSEDDGLTVFLRARGEGMIAEFGMKNPTSCPVELIGFKGEGGQPMKFAIHWETLEGIGMFEKLSSPIVSSHLMSNLRRVQ</sequence>
<dbReference type="InterPro" id="IPR001810">
    <property type="entry name" value="F-box_dom"/>
</dbReference>
<dbReference type="InterPro" id="IPR045048">
    <property type="entry name" value="FBXO31/39"/>
</dbReference>
<reference evidence="5 6" key="1">
    <citation type="submission" date="2018-07" db="EMBL/GenBank/DDBJ databases">
        <title>The complete nuclear genome of the prasinophyte Chloropicon primus (CCMP1205).</title>
        <authorList>
            <person name="Pombert J.-F."/>
            <person name="Otis C."/>
            <person name="Turmel M."/>
            <person name="Lemieux C."/>
        </authorList>
    </citation>
    <scope>NUCLEOTIDE SEQUENCE [LARGE SCALE GENOMIC DNA]</scope>
    <source>
        <strain evidence="5 6">CCMP1205</strain>
    </source>
</reference>
<dbReference type="GO" id="GO:0016567">
    <property type="term" value="P:protein ubiquitination"/>
    <property type="evidence" value="ECO:0007669"/>
    <property type="project" value="UniProtKB-UniPathway"/>
</dbReference>
<gene>
    <name evidence="5" type="ORF">A3770_06p43680</name>
    <name evidence="4" type="ORF">CPRI1469_LOCUS4832</name>
</gene>
<dbReference type="PROSITE" id="PS50181">
    <property type="entry name" value="FBOX"/>
    <property type="match status" value="1"/>
</dbReference>
<organism evidence="5 6">
    <name type="scientific">Chloropicon primus</name>
    <dbReference type="NCBI Taxonomy" id="1764295"/>
    <lineage>
        <taxon>Eukaryota</taxon>
        <taxon>Viridiplantae</taxon>
        <taxon>Chlorophyta</taxon>
        <taxon>Chloropicophyceae</taxon>
        <taxon>Chloropicales</taxon>
        <taxon>Chloropicaceae</taxon>
        <taxon>Chloropicon</taxon>
    </lineage>
</organism>
<keyword evidence="6" id="KW-1185">Reference proteome</keyword>